<organism evidence="1 2">
    <name type="scientific">Piscirickettsia salmonis</name>
    <dbReference type="NCBI Taxonomy" id="1238"/>
    <lineage>
        <taxon>Bacteria</taxon>
        <taxon>Pseudomonadati</taxon>
        <taxon>Pseudomonadota</taxon>
        <taxon>Gammaproteobacteria</taxon>
        <taxon>Thiotrichales</taxon>
        <taxon>Piscirickettsiaceae</taxon>
        <taxon>Piscirickettsia</taxon>
    </lineage>
</organism>
<dbReference type="InterPro" id="IPR051082">
    <property type="entry name" value="Pentapeptide-BTB/POZ_domain"/>
</dbReference>
<name>A0A1L6TAU3_PISSA</name>
<dbReference type="InterPro" id="IPR001646">
    <property type="entry name" value="5peptide_repeat"/>
</dbReference>
<protein>
    <submittedName>
        <fullName evidence="1">Pentapeptide repeats family protein</fullName>
    </submittedName>
</protein>
<dbReference type="SUPFAM" id="SSF141571">
    <property type="entry name" value="Pentapeptide repeat-like"/>
    <property type="match status" value="2"/>
</dbReference>
<dbReference type="AlphaFoldDB" id="A0A1L6TAU3"/>
<sequence length="345" mass="38497">MPVIGALTRKTRVDIEAELAAERKIAVLESRRPELKNIEVVGEDLSALDLSGVHIYNSRFMGGVRFVKSNLRNVYFNTVDMPHANLAEVCLSGALFIGVDFSYASFNEAELGELGTRIEFRECNLDHSQFKKAVMPGVHFAARTTARGANFSRAEFEDGVIMESTFDHALFKSAELQNMVIAESCLKGVSFFDVRARSIRMINVNCSQSNLIKGDFRFSDISRVIFDGSDCTDSRWNGFLVGDGGVSFKDAKLICARFRGADEDFEAVNMRGVIIDAKSFEKLPLARRREIIMCMNEEARQALQLPDLLPPELKQVVGSFFLFEKAVHEKAQQQASLPPAVTLDF</sequence>
<dbReference type="Proteomes" id="UP000029558">
    <property type="component" value="Chromosome"/>
</dbReference>
<dbReference type="Pfam" id="PF00805">
    <property type="entry name" value="Pentapeptide"/>
    <property type="match status" value="2"/>
</dbReference>
<dbReference type="OrthoDB" id="7061297at2"/>
<evidence type="ECO:0000313" key="2">
    <source>
        <dbReference type="Proteomes" id="UP000029558"/>
    </source>
</evidence>
<dbReference type="PANTHER" id="PTHR14136">
    <property type="entry name" value="BTB_POZ DOMAIN-CONTAINING PROTEIN KCTD9"/>
    <property type="match status" value="1"/>
</dbReference>
<reference evidence="1 2" key="1">
    <citation type="journal article" date="2014" name="Genome Announc.">
        <title>Comparative Genome Analysis of Two Isolates of the Fish Pathogen Piscirickettsia salmonis from Different Hosts Reveals Major Differences in Virulence-Associated Secretion Systems.</title>
        <authorList>
            <person name="Bohle H."/>
            <person name="Henriquez P."/>
            <person name="Grothusen H."/>
            <person name="Navas E."/>
            <person name="Sandoval A."/>
            <person name="Bustamante F."/>
            <person name="Bustos P."/>
            <person name="Mancilla M."/>
        </authorList>
    </citation>
    <scope>NUCLEOTIDE SEQUENCE [LARGE SCALE GENOMIC DNA]</scope>
    <source>
        <strain evidence="2">B1-32597</strain>
    </source>
</reference>
<proteinExistence type="predicted"/>
<evidence type="ECO:0000313" key="1">
    <source>
        <dbReference type="EMBL" id="ALB22411.1"/>
    </source>
</evidence>
<dbReference type="RefSeq" id="WP_017377489.1">
    <property type="nucleotide sequence ID" value="NZ_CP012508.1"/>
</dbReference>
<dbReference type="PANTHER" id="PTHR14136:SF17">
    <property type="entry name" value="BTB_POZ DOMAIN-CONTAINING PROTEIN KCTD9"/>
    <property type="match status" value="1"/>
</dbReference>
<dbReference type="Gene3D" id="2.160.20.80">
    <property type="entry name" value="E3 ubiquitin-protein ligase SopA"/>
    <property type="match status" value="2"/>
</dbReference>
<dbReference type="EMBL" id="CP012508">
    <property type="protein sequence ID" value="ALB22411.1"/>
    <property type="molecule type" value="Genomic_DNA"/>
</dbReference>
<gene>
    <name evidence="1" type="ORF">KU39_1229</name>
</gene>
<accession>A0A1L6TAU3</accession>